<comment type="cofactor">
    <cofactor evidence="12">
        <name>Fe(2+)</name>
        <dbReference type="ChEBI" id="CHEBI:29033"/>
    </cofactor>
</comment>
<dbReference type="GO" id="GO:0005789">
    <property type="term" value="C:endoplasmic reticulum membrane"/>
    <property type="evidence" value="ECO:0007669"/>
    <property type="project" value="TreeGrafter"/>
</dbReference>
<dbReference type="InterPro" id="IPR015876">
    <property type="entry name" value="Acyl-CoA_DS"/>
</dbReference>
<evidence type="ECO:0000256" key="1">
    <source>
        <dbReference type="ARBA" id="ARBA00004141"/>
    </source>
</evidence>
<evidence type="ECO:0000256" key="9">
    <source>
        <dbReference type="ARBA" id="ARBA00023098"/>
    </source>
</evidence>
<keyword evidence="10 14" id="KW-0472">Membrane</keyword>
<evidence type="ECO:0000259" key="15">
    <source>
        <dbReference type="Pfam" id="PF00487"/>
    </source>
</evidence>
<feature type="compositionally biased region" description="Polar residues" evidence="13">
    <location>
        <begin position="28"/>
        <end position="44"/>
    </location>
</feature>
<dbReference type="PANTHER" id="PTHR11351:SF98">
    <property type="entry name" value="RE43130P"/>
    <property type="match status" value="1"/>
</dbReference>
<keyword evidence="3 12" id="KW-0444">Lipid biosynthesis</keyword>
<dbReference type="CDD" id="cd03505">
    <property type="entry name" value="Delta9-FADS-like"/>
    <property type="match status" value="1"/>
</dbReference>
<dbReference type="PRINTS" id="PR00075">
    <property type="entry name" value="FACDDSATRASE"/>
</dbReference>
<keyword evidence="8" id="KW-0408">Iron</keyword>
<evidence type="ECO:0000256" key="11">
    <source>
        <dbReference type="ARBA" id="ARBA00023160"/>
    </source>
</evidence>
<comment type="subcellular location">
    <subcellularLocation>
        <location evidence="1">Membrane</location>
        <topology evidence="1">Multi-pass membrane protein</topology>
    </subcellularLocation>
</comment>
<feature type="domain" description="Fatty acid desaturase" evidence="15">
    <location>
        <begin position="86"/>
        <end position="292"/>
    </location>
</feature>
<evidence type="ECO:0000256" key="7">
    <source>
        <dbReference type="ARBA" id="ARBA00023002"/>
    </source>
</evidence>
<evidence type="ECO:0000256" key="3">
    <source>
        <dbReference type="ARBA" id="ARBA00022516"/>
    </source>
</evidence>
<dbReference type="PANTHER" id="PTHR11351">
    <property type="entry name" value="ACYL-COA DESATURASE"/>
    <property type="match status" value="1"/>
</dbReference>
<evidence type="ECO:0000256" key="6">
    <source>
        <dbReference type="ARBA" id="ARBA00022989"/>
    </source>
</evidence>
<proteinExistence type="inferred from homology"/>
<gene>
    <name evidence="18" type="primary">LOC114332689</name>
</gene>
<dbReference type="GO" id="GO:0004768">
    <property type="term" value="F:stearoyl-CoA 9-desaturase activity"/>
    <property type="evidence" value="ECO:0007669"/>
    <property type="project" value="TreeGrafter"/>
</dbReference>
<evidence type="ECO:0000256" key="14">
    <source>
        <dbReference type="SAM" id="Phobius"/>
    </source>
</evidence>
<keyword evidence="11 12" id="KW-0275">Fatty acid biosynthesis</keyword>
<keyword evidence="4 12" id="KW-0812">Transmembrane</keyword>
<dbReference type="GO" id="GO:0005506">
    <property type="term" value="F:iron ion binding"/>
    <property type="evidence" value="ECO:0007669"/>
    <property type="project" value="TreeGrafter"/>
</dbReference>
<reference evidence="18" key="1">
    <citation type="submission" date="2025-04" db="UniProtKB">
        <authorList>
            <consortium name="RefSeq"/>
        </authorList>
    </citation>
    <scope>IDENTIFICATION</scope>
    <source>
        <tissue evidence="18">Whole insect</tissue>
    </source>
</reference>
<reference evidence="16" key="2">
    <citation type="submission" date="2025-05" db="UniProtKB">
        <authorList>
            <consortium name="EnsemblMetazoa"/>
        </authorList>
    </citation>
    <scope>IDENTIFICATION</scope>
</reference>
<evidence type="ECO:0000256" key="10">
    <source>
        <dbReference type="ARBA" id="ARBA00023136"/>
    </source>
</evidence>
<dbReference type="GeneID" id="114332689"/>
<evidence type="ECO:0000313" key="17">
    <source>
        <dbReference type="Proteomes" id="UP001652700"/>
    </source>
</evidence>
<evidence type="ECO:0000313" key="16">
    <source>
        <dbReference type="EnsemblMetazoa" id="XP_028138317.1"/>
    </source>
</evidence>
<evidence type="ECO:0000256" key="8">
    <source>
        <dbReference type="ARBA" id="ARBA00023004"/>
    </source>
</evidence>
<accession>A0A6P7FU30</accession>
<dbReference type="Pfam" id="PF00487">
    <property type="entry name" value="FA_desaturase"/>
    <property type="match status" value="1"/>
</dbReference>
<evidence type="ECO:0000256" key="13">
    <source>
        <dbReference type="SAM" id="MobiDB-lite"/>
    </source>
</evidence>
<dbReference type="InParanoid" id="A0A6P7FU30"/>
<feature type="transmembrane region" description="Helical" evidence="14">
    <location>
        <begin position="57"/>
        <end position="77"/>
    </location>
</feature>
<sequence>MGNEENMAPHLLSNTNLLLAEVNETQKTHLSSKETYQPTQTTQAKPAKKEKSDGSEIVWLNVMVFILLHSAALYGLWLMLSLQTSWKTFVFSAIYLSFASTGVTGGAHRLWAHRAYKAKLPFRIWLMLGQTAALQNDIYEWVRDHRVHHKFTDTNADPHNSTRGFFFCHVGWLMMKKHEDVKVKGKTIDMSDVAADPVVRWQRKYYIPLVTLLTFLLPTYVPYYFWKEDFMMSFFVCIFRFVLQLNGTWCVNSAAHLWGYKPYDGSINPVENRFVSAIGFGEGWHNYHHTFPWDYKAAELGNYKMNYTTALLDFMAHIGQAYDLKTVSAEMIRKRAHRTGDGTWKDGKIDINAGVEKNLDKNQFYDDCVWGWDDKDMTEDVRKDANIKNKQS</sequence>
<dbReference type="AlphaFoldDB" id="A0A6P7FU30"/>
<dbReference type="InterPro" id="IPR005804">
    <property type="entry name" value="FA_desaturase_dom"/>
</dbReference>
<feature type="transmembrane region" description="Helical" evidence="14">
    <location>
        <begin position="205"/>
        <end position="225"/>
    </location>
</feature>
<evidence type="ECO:0000256" key="12">
    <source>
        <dbReference type="RuleBase" id="RU000581"/>
    </source>
</evidence>
<keyword evidence="17" id="KW-1185">Reference proteome</keyword>
<dbReference type="Proteomes" id="UP001652700">
    <property type="component" value="Unplaced"/>
</dbReference>
<dbReference type="FunCoup" id="A0A6P7FU30">
    <property type="interactions" value="70"/>
</dbReference>
<dbReference type="EnsemblMetazoa" id="XM_028282516.1">
    <property type="protein sequence ID" value="XP_028138317.1"/>
    <property type="gene ID" value="LOC114332689"/>
</dbReference>
<evidence type="ECO:0000256" key="5">
    <source>
        <dbReference type="ARBA" id="ARBA00022832"/>
    </source>
</evidence>
<keyword evidence="5" id="KW-0276">Fatty acid metabolism</keyword>
<comment type="similarity">
    <text evidence="2 12">Belongs to the fatty acid desaturase type 1 family.</text>
</comment>
<evidence type="ECO:0000313" key="18">
    <source>
        <dbReference type="RefSeq" id="XP_028138317.1"/>
    </source>
</evidence>
<keyword evidence="9" id="KW-0443">Lipid metabolism</keyword>
<organism evidence="18">
    <name type="scientific">Diabrotica virgifera virgifera</name>
    <name type="common">western corn rootworm</name>
    <dbReference type="NCBI Taxonomy" id="50390"/>
    <lineage>
        <taxon>Eukaryota</taxon>
        <taxon>Metazoa</taxon>
        <taxon>Ecdysozoa</taxon>
        <taxon>Arthropoda</taxon>
        <taxon>Hexapoda</taxon>
        <taxon>Insecta</taxon>
        <taxon>Pterygota</taxon>
        <taxon>Neoptera</taxon>
        <taxon>Endopterygota</taxon>
        <taxon>Coleoptera</taxon>
        <taxon>Polyphaga</taxon>
        <taxon>Cucujiformia</taxon>
        <taxon>Chrysomeloidea</taxon>
        <taxon>Chrysomelidae</taxon>
        <taxon>Galerucinae</taxon>
        <taxon>Diabroticina</taxon>
        <taxon>Diabroticites</taxon>
        <taxon>Diabrotica</taxon>
    </lineage>
</organism>
<evidence type="ECO:0000256" key="2">
    <source>
        <dbReference type="ARBA" id="ARBA00009295"/>
    </source>
</evidence>
<feature type="region of interest" description="Disordered" evidence="13">
    <location>
        <begin position="28"/>
        <end position="49"/>
    </location>
</feature>
<name>A0A6P7FU30_DIAVI</name>
<feature type="transmembrane region" description="Helical" evidence="14">
    <location>
        <begin position="89"/>
        <end position="111"/>
    </location>
</feature>
<dbReference type="KEGG" id="dvv:114332689"/>
<keyword evidence="7 12" id="KW-0560">Oxidoreductase</keyword>
<protein>
    <submittedName>
        <fullName evidence="18">(11Z)-hexadec-11-enoyl-CoA conjugase-like</fullName>
    </submittedName>
</protein>
<dbReference type="RefSeq" id="XP_028138317.1">
    <property type="nucleotide sequence ID" value="XM_028282516.1"/>
</dbReference>
<dbReference type="GO" id="GO:0006636">
    <property type="term" value="P:unsaturated fatty acid biosynthetic process"/>
    <property type="evidence" value="ECO:0007669"/>
    <property type="project" value="TreeGrafter"/>
</dbReference>
<comment type="domain">
    <text evidence="12">The histidine box domains are involved in binding the catalytic metal ions.</text>
</comment>
<keyword evidence="6 14" id="KW-1133">Transmembrane helix</keyword>
<evidence type="ECO:0000256" key="4">
    <source>
        <dbReference type="ARBA" id="ARBA00022692"/>
    </source>
</evidence>
<dbReference type="OrthoDB" id="10260134at2759"/>